<sequence>MQSSAELISEIATLEVEVMHLERYLLSLYRTAFENHLATLSPAVMDQGCSSDVHCQTGSAFQDLMDNSCCYEDVGVQRSGKIQHNTIPSVHGPTNNHISYLPPRETIKRVPENADSGLRSLADHLGASLLDHIPEMPDRLSEEIVRCMTAIYCRLANSPLPCRCFSASPTLSLSSTTFSLQGNWSPHYSWETTEYLYQHEGLKKDINGPYSTMVEVPKTCLDDERISYVASMLQNFRSLVRQLEIIDPRKMKHEEKLTFWINIHNALVMHAYLVYGIHQNHMSSTSLVLKAAYNVGGHSITAYDIQIYILGCCSCHSPSWLHTFFTPGTKPQNRSGTRHTYALDYQEPLVYFALSSGAYSDPAVRVYTAKHVFRELNIAKLEFIQASTVSIYNYKGTSKVILPKVLHHFAKDASLNLYGLVEMVHGCLSEAQQKAMERCQKGKPDKRFKG</sequence>
<accession>A0A200PR88</accession>
<keyword evidence="3" id="KW-1185">Reference proteome</keyword>
<gene>
    <name evidence="2" type="ORF">BVC80_9085g140</name>
</gene>
<dbReference type="Proteomes" id="UP000195402">
    <property type="component" value="Unassembled WGS sequence"/>
</dbReference>
<dbReference type="Pfam" id="PF04784">
    <property type="entry name" value="DUF547"/>
    <property type="match status" value="1"/>
</dbReference>
<evidence type="ECO:0000313" key="3">
    <source>
        <dbReference type="Proteomes" id="UP000195402"/>
    </source>
</evidence>
<dbReference type="InParanoid" id="A0A200PR88"/>
<dbReference type="OrthoDB" id="418495at2759"/>
<dbReference type="STRING" id="56857.A0A200PR88"/>
<dbReference type="EMBL" id="MVGT01004289">
    <property type="protein sequence ID" value="OVA00715.1"/>
    <property type="molecule type" value="Genomic_DNA"/>
</dbReference>
<reference evidence="2 3" key="1">
    <citation type="journal article" date="2017" name="Mol. Plant">
        <title>The Genome of Medicinal Plant Macleaya cordata Provides New Insights into Benzylisoquinoline Alkaloids Metabolism.</title>
        <authorList>
            <person name="Liu X."/>
            <person name="Liu Y."/>
            <person name="Huang P."/>
            <person name="Ma Y."/>
            <person name="Qing Z."/>
            <person name="Tang Q."/>
            <person name="Cao H."/>
            <person name="Cheng P."/>
            <person name="Zheng Y."/>
            <person name="Yuan Z."/>
            <person name="Zhou Y."/>
            <person name="Liu J."/>
            <person name="Tang Z."/>
            <person name="Zhuo Y."/>
            <person name="Zhang Y."/>
            <person name="Yu L."/>
            <person name="Huang J."/>
            <person name="Yang P."/>
            <person name="Peng Q."/>
            <person name="Zhang J."/>
            <person name="Jiang W."/>
            <person name="Zhang Z."/>
            <person name="Lin K."/>
            <person name="Ro D.K."/>
            <person name="Chen X."/>
            <person name="Xiong X."/>
            <person name="Shang Y."/>
            <person name="Huang S."/>
            <person name="Zeng J."/>
        </authorList>
    </citation>
    <scope>NUCLEOTIDE SEQUENCE [LARGE SCALE GENOMIC DNA]</scope>
    <source>
        <strain evidence="3">cv. BLH2017</strain>
        <tissue evidence="2">Root</tissue>
    </source>
</reference>
<evidence type="ECO:0000313" key="2">
    <source>
        <dbReference type="EMBL" id="OVA00715.1"/>
    </source>
</evidence>
<dbReference type="PANTHER" id="PTHR23054">
    <property type="entry name" value="TERNARY COMPLEX FACTOR MIP1, LEUCINE-ZIPPER-RELATED"/>
    <property type="match status" value="1"/>
</dbReference>
<name>A0A200PR88_MACCD</name>
<organism evidence="2 3">
    <name type="scientific">Macleaya cordata</name>
    <name type="common">Five-seeded plume-poppy</name>
    <name type="synonym">Bocconia cordata</name>
    <dbReference type="NCBI Taxonomy" id="56857"/>
    <lineage>
        <taxon>Eukaryota</taxon>
        <taxon>Viridiplantae</taxon>
        <taxon>Streptophyta</taxon>
        <taxon>Embryophyta</taxon>
        <taxon>Tracheophyta</taxon>
        <taxon>Spermatophyta</taxon>
        <taxon>Magnoliopsida</taxon>
        <taxon>Ranunculales</taxon>
        <taxon>Papaveraceae</taxon>
        <taxon>Papaveroideae</taxon>
        <taxon>Macleaya</taxon>
    </lineage>
</organism>
<dbReference type="PANTHER" id="PTHR23054:SF15">
    <property type="entry name" value="OS08G0515700 PROTEIN"/>
    <property type="match status" value="1"/>
</dbReference>
<dbReference type="AlphaFoldDB" id="A0A200PR88"/>
<dbReference type="OMA" id="CASEDHL"/>
<dbReference type="InterPro" id="IPR006869">
    <property type="entry name" value="DUF547"/>
</dbReference>
<comment type="caution">
    <text evidence="2">The sequence shown here is derived from an EMBL/GenBank/DDBJ whole genome shotgun (WGS) entry which is preliminary data.</text>
</comment>
<protein>
    <recommendedName>
        <fullName evidence="1">DUF547 domain-containing protein</fullName>
    </recommendedName>
</protein>
<evidence type="ECO:0000259" key="1">
    <source>
        <dbReference type="Pfam" id="PF04784"/>
    </source>
</evidence>
<proteinExistence type="predicted"/>
<feature type="domain" description="DUF547" evidence="1">
    <location>
        <begin position="249"/>
        <end position="384"/>
    </location>
</feature>